<dbReference type="Gene3D" id="3.40.50.620">
    <property type="entry name" value="HUPs"/>
    <property type="match status" value="1"/>
</dbReference>
<dbReference type="PANTHER" id="PTHR46268">
    <property type="entry name" value="STRESS RESPONSE PROTEIN NHAX"/>
    <property type="match status" value="1"/>
</dbReference>
<dbReference type="KEGG" id="lbk:LVISKB_0223"/>
<dbReference type="PANTHER" id="PTHR46268:SF6">
    <property type="entry name" value="UNIVERSAL STRESS PROTEIN UP12"/>
    <property type="match status" value="1"/>
</dbReference>
<dbReference type="PATRIC" id="fig|1001583.3.peg.219"/>
<dbReference type="HOGENOM" id="CLU_049301_16_0_9"/>
<protein>
    <recommendedName>
        <fullName evidence="2">UspA domain-containing protein</fullName>
    </recommendedName>
</protein>
<organism evidence="3 4">
    <name type="scientific">Levilactobacillus brevis KB290</name>
    <dbReference type="NCBI Taxonomy" id="1001583"/>
    <lineage>
        <taxon>Bacteria</taxon>
        <taxon>Bacillati</taxon>
        <taxon>Bacillota</taxon>
        <taxon>Bacilli</taxon>
        <taxon>Lactobacillales</taxon>
        <taxon>Lactobacillaceae</taxon>
        <taxon>Levilactobacillus</taxon>
    </lineage>
</organism>
<proteinExistence type="inferred from homology"/>
<dbReference type="InterPro" id="IPR006016">
    <property type="entry name" value="UspA"/>
</dbReference>
<dbReference type="PRINTS" id="PR01438">
    <property type="entry name" value="UNVRSLSTRESS"/>
</dbReference>
<dbReference type="InterPro" id="IPR006015">
    <property type="entry name" value="Universal_stress_UspA"/>
</dbReference>
<dbReference type="Proteomes" id="UP000012042">
    <property type="component" value="Chromosome"/>
</dbReference>
<sequence>MVCQVSAHTSFYTKGVSPSMTEKKIFTKILVGVDDSADSQLAFKYAIKRARLEDAELYIVSVLESDDRSVYEALSKDFIHGERAQLVEHVNEYVQQAHEAGVENVFPVIAEGDPGKEIVNTVIPSIKPEVLIVGSLAKKGPKKYLGSQAAYMAKYAPISVLVVR</sequence>
<feature type="domain" description="UspA" evidence="2">
    <location>
        <begin position="26"/>
        <end position="164"/>
    </location>
</feature>
<evidence type="ECO:0000313" key="4">
    <source>
        <dbReference type="Proteomes" id="UP000012042"/>
    </source>
</evidence>
<dbReference type="CDD" id="cd00293">
    <property type="entry name" value="USP-like"/>
    <property type="match status" value="1"/>
</dbReference>
<dbReference type="InterPro" id="IPR014729">
    <property type="entry name" value="Rossmann-like_a/b/a_fold"/>
</dbReference>
<gene>
    <name evidence="3" type="ORF">LVISKB_0223</name>
</gene>
<accession>M5AAP3</accession>
<reference evidence="3 4" key="1">
    <citation type="journal article" date="2013" name="PLoS ONE">
        <title>Genomic Analysis by Deep Sequencing of the Probiotic Lactobacillus brevis KB290 Harboring Nine Plasmids Reveals Genomic Stability.</title>
        <authorList>
            <person name="Fukao M."/>
            <person name="Oshima K."/>
            <person name="Morita H."/>
            <person name="Toh H."/>
            <person name="Suda W."/>
            <person name="Kim S.W."/>
            <person name="Suzuki S."/>
            <person name="Yakabe T."/>
            <person name="Hattori M."/>
            <person name="Yajima N."/>
        </authorList>
    </citation>
    <scope>NUCLEOTIDE SEQUENCE [LARGE SCALE GENOMIC DNA]</scope>
    <source>
        <strain evidence="3 4">KB290</strain>
    </source>
</reference>
<dbReference type="SUPFAM" id="SSF52402">
    <property type="entry name" value="Adenine nucleotide alpha hydrolases-like"/>
    <property type="match status" value="1"/>
</dbReference>
<dbReference type="Pfam" id="PF00582">
    <property type="entry name" value="Usp"/>
    <property type="match status" value="1"/>
</dbReference>
<evidence type="ECO:0000259" key="2">
    <source>
        <dbReference type="Pfam" id="PF00582"/>
    </source>
</evidence>
<evidence type="ECO:0000256" key="1">
    <source>
        <dbReference type="ARBA" id="ARBA00008791"/>
    </source>
</evidence>
<dbReference type="EMBL" id="AP012167">
    <property type="protein sequence ID" value="BAN05858.1"/>
    <property type="molecule type" value="Genomic_DNA"/>
</dbReference>
<comment type="similarity">
    <text evidence="1">Belongs to the universal stress protein A family.</text>
</comment>
<evidence type="ECO:0000313" key="3">
    <source>
        <dbReference type="EMBL" id="BAN05858.1"/>
    </source>
</evidence>
<name>M5AAP3_LEVBR</name>
<dbReference type="AlphaFoldDB" id="M5AAP3"/>